<organism evidence="1 2">
    <name type="scientific">Gossypium stocksii</name>
    <dbReference type="NCBI Taxonomy" id="47602"/>
    <lineage>
        <taxon>Eukaryota</taxon>
        <taxon>Viridiplantae</taxon>
        <taxon>Streptophyta</taxon>
        <taxon>Embryophyta</taxon>
        <taxon>Tracheophyta</taxon>
        <taxon>Spermatophyta</taxon>
        <taxon>Magnoliopsida</taxon>
        <taxon>eudicotyledons</taxon>
        <taxon>Gunneridae</taxon>
        <taxon>Pentapetalae</taxon>
        <taxon>rosids</taxon>
        <taxon>malvids</taxon>
        <taxon>Malvales</taxon>
        <taxon>Malvaceae</taxon>
        <taxon>Malvoideae</taxon>
        <taxon>Gossypium</taxon>
    </lineage>
</organism>
<evidence type="ECO:0000313" key="2">
    <source>
        <dbReference type="Proteomes" id="UP000828251"/>
    </source>
</evidence>
<accession>A0A9D3URL1</accession>
<dbReference type="GO" id="GO:0005743">
    <property type="term" value="C:mitochondrial inner membrane"/>
    <property type="evidence" value="ECO:0007669"/>
    <property type="project" value="TreeGrafter"/>
</dbReference>
<dbReference type="GO" id="GO:0033615">
    <property type="term" value="P:mitochondrial proton-transporting ATP synthase complex assembly"/>
    <property type="evidence" value="ECO:0007669"/>
    <property type="project" value="TreeGrafter"/>
</dbReference>
<name>A0A9D3URL1_9ROSI</name>
<keyword evidence="2" id="KW-1185">Reference proteome</keyword>
<dbReference type="OrthoDB" id="17089at2759"/>
<dbReference type="PANTHER" id="PTHR28106">
    <property type="entry name" value="MITOCHONDRIAL ATPASE COMPLEX SUBUNIT ATP10"/>
    <property type="match status" value="1"/>
</dbReference>
<dbReference type="Proteomes" id="UP000828251">
    <property type="component" value="Unassembled WGS sequence"/>
</dbReference>
<dbReference type="InterPro" id="IPR007849">
    <property type="entry name" value="ATP10"/>
</dbReference>
<reference evidence="1 2" key="1">
    <citation type="journal article" date="2021" name="Plant Biotechnol. J.">
        <title>Multi-omics assisted identification of the key and species-specific regulatory components of drought-tolerant mechanisms in Gossypium stocksii.</title>
        <authorList>
            <person name="Yu D."/>
            <person name="Ke L."/>
            <person name="Zhang D."/>
            <person name="Wu Y."/>
            <person name="Sun Y."/>
            <person name="Mei J."/>
            <person name="Sun J."/>
            <person name="Sun Y."/>
        </authorList>
    </citation>
    <scope>NUCLEOTIDE SEQUENCE [LARGE SCALE GENOMIC DNA]</scope>
    <source>
        <strain evidence="2">cv. E1</strain>
        <tissue evidence="1">Leaf</tissue>
    </source>
</reference>
<comment type="caution">
    <text evidence="1">The sequence shown here is derived from an EMBL/GenBank/DDBJ whole genome shotgun (WGS) entry which is preliminary data.</text>
</comment>
<gene>
    <name evidence="1" type="ORF">J1N35_034148</name>
</gene>
<sequence length="153" mass="17002">MFVFYSISSPPITHLVFKETFTLPTLPSPIFSPEKNGRTILHPSISANELNRGYFDDMSELKQYGVFFCQIALANKILIPGIAARKFPAVDVIYSDGRKSKLPIVFYANGVDASKLAIPEASLAMVDSWSKPFYDAFSESKSVQLYETLGSYA</sequence>
<dbReference type="EMBL" id="JAIQCV010000010">
    <property type="protein sequence ID" value="KAH1056083.1"/>
    <property type="molecule type" value="Genomic_DNA"/>
</dbReference>
<protein>
    <submittedName>
        <fullName evidence="1">Uncharacterized protein</fullName>
    </submittedName>
</protein>
<dbReference type="AlphaFoldDB" id="A0A9D3URL1"/>
<evidence type="ECO:0000313" key="1">
    <source>
        <dbReference type="EMBL" id="KAH1056083.1"/>
    </source>
</evidence>
<dbReference type="PANTHER" id="PTHR28106:SF1">
    <property type="entry name" value="MITOCHONDRIAL ATPASE COMPLEX SUBUNIT ATP10"/>
    <property type="match status" value="1"/>
</dbReference>
<proteinExistence type="predicted"/>